<dbReference type="SUPFAM" id="SSF101908">
    <property type="entry name" value="Putative isomerase YbhE"/>
    <property type="match status" value="1"/>
</dbReference>
<evidence type="ECO:0000259" key="14">
    <source>
        <dbReference type="Pfam" id="PF20719"/>
    </source>
</evidence>
<feature type="domain" description="Mediator complex subunit Med16 N-terminal" evidence="12">
    <location>
        <begin position="150"/>
        <end position="452"/>
    </location>
</feature>
<keyword evidence="4" id="KW-0853">WD repeat</keyword>
<evidence type="ECO:0000256" key="5">
    <source>
        <dbReference type="ARBA" id="ARBA00022737"/>
    </source>
</evidence>
<feature type="domain" description="Mediator complex subunit 16 C-terminal" evidence="14">
    <location>
        <begin position="873"/>
        <end position="934"/>
    </location>
</feature>
<evidence type="ECO:0000259" key="13">
    <source>
        <dbReference type="Pfam" id="PF20718"/>
    </source>
</evidence>
<comment type="similarity">
    <text evidence="2 11">Belongs to the Mediator complex subunit 16 family.</text>
</comment>
<organism evidence="15">
    <name type="scientific">Aceria tosichella</name>
    <name type="common">wheat curl mite</name>
    <dbReference type="NCBI Taxonomy" id="561515"/>
    <lineage>
        <taxon>Eukaryota</taxon>
        <taxon>Metazoa</taxon>
        <taxon>Ecdysozoa</taxon>
        <taxon>Arthropoda</taxon>
        <taxon>Chelicerata</taxon>
        <taxon>Arachnida</taxon>
        <taxon>Acari</taxon>
        <taxon>Acariformes</taxon>
        <taxon>Trombidiformes</taxon>
        <taxon>Prostigmata</taxon>
        <taxon>Eupodina</taxon>
        <taxon>Eriophyoidea</taxon>
        <taxon>Eriophyidae</taxon>
        <taxon>Eriophyinae</taxon>
        <taxon>Aceriini</taxon>
        <taxon>Aceria</taxon>
    </lineage>
</organism>
<comment type="subunit">
    <text evidence="11">Component of the Mediator complex.</text>
</comment>
<dbReference type="GO" id="GO:0016592">
    <property type="term" value="C:mediator complex"/>
    <property type="evidence" value="ECO:0007669"/>
    <property type="project" value="InterPro"/>
</dbReference>
<evidence type="ECO:0000256" key="4">
    <source>
        <dbReference type="ARBA" id="ARBA00022574"/>
    </source>
</evidence>
<dbReference type="InterPro" id="IPR048616">
    <property type="entry name" value="MED16_bridge"/>
</dbReference>
<evidence type="ECO:0000256" key="7">
    <source>
        <dbReference type="ARBA" id="ARBA00023159"/>
    </source>
</evidence>
<name>A0A6G1SDF1_9ACAR</name>
<keyword evidence="5" id="KW-0677">Repeat</keyword>
<proteinExistence type="inferred from homology"/>
<evidence type="ECO:0000256" key="11">
    <source>
        <dbReference type="RuleBase" id="RU364149"/>
    </source>
</evidence>
<evidence type="ECO:0000256" key="3">
    <source>
        <dbReference type="ARBA" id="ARBA00019614"/>
    </source>
</evidence>
<dbReference type="EMBL" id="GGYP01003744">
    <property type="protein sequence ID" value="MDE48515.1"/>
    <property type="molecule type" value="Transcribed_RNA"/>
</dbReference>
<feature type="domain" description="Mediator of RNA polymerase II transcription subunit 16 central helical bridge" evidence="13">
    <location>
        <begin position="565"/>
        <end position="759"/>
    </location>
</feature>
<dbReference type="InterPro" id="IPR048339">
    <property type="entry name" value="Mediator_Med16_C"/>
</dbReference>
<reference evidence="15" key="1">
    <citation type="submission" date="2018-10" db="EMBL/GenBank/DDBJ databases">
        <title>Transcriptome assembly of Aceria tosichella (Wheat curl mite) Type 2.</title>
        <authorList>
            <person name="Scully E.D."/>
            <person name="Geib S.M."/>
            <person name="Palmer N.A."/>
            <person name="Gupta A.K."/>
            <person name="Sarath G."/>
            <person name="Tatineni S."/>
        </authorList>
    </citation>
    <scope>NUCLEOTIDE SEQUENCE</scope>
    <source>
        <strain evidence="15">LincolnNE</strain>
    </source>
</reference>
<evidence type="ECO:0000256" key="9">
    <source>
        <dbReference type="ARBA" id="ARBA00023242"/>
    </source>
</evidence>
<dbReference type="PANTHER" id="PTHR13224:SF6">
    <property type="entry name" value="MEDIATOR OF RNA POLYMERASE II TRANSCRIPTION SUBUNIT 16"/>
    <property type="match status" value="1"/>
</dbReference>
<evidence type="ECO:0000256" key="6">
    <source>
        <dbReference type="ARBA" id="ARBA00023015"/>
    </source>
</evidence>
<keyword evidence="8 11" id="KW-0804">Transcription</keyword>
<evidence type="ECO:0000256" key="10">
    <source>
        <dbReference type="ARBA" id="ARBA00032015"/>
    </source>
</evidence>
<dbReference type="AlphaFoldDB" id="A0A6G1SDF1"/>
<dbReference type="InterPro" id="IPR048338">
    <property type="entry name" value="Mediator_Med16"/>
</dbReference>
<keyword evidence="6 11" id="KW-0805">Transcription regulation</keyword>
<gene>
    <name evidence="11 15" type="primary">MED16</name>
    <name evidence="15" type="ORF">g.11643</name>
</gene>
<dbReference type="InterPro" id="IPR021665">
    <property type="entry name" value="Mediator_Med16_N"/>
</dbReference>
<accession>A0A6G1SDF1</accession>
<comment type="subcellular location">
    <subcellularLocation>
        <location evidence="1 11">Nucleus</location>
    </subcellularLocation>
</comment>
<evidence type="ECO:0000256" key="1">
    <source>
        <dbReference type="ARBA" id="ARBA00004123"/>
    </source>
</evidence>
<dbReference type="Pfam" id="PF20719">
    <property type="entry name" value="Med16_C"/>
    <property type="match status" value="1"/>
</dbReference>
<dbReference type="Pfam" id="PF20718">
    <property type="entry name" value="Med16_bridge"/>
    <property type="match status" value="1"/>
</dbReference>
<evidence type="ECO:0000256" key="2">
    <source>
        <dbReference type="ARBA" id="ARBA00006543"/>
    </source>
</evidence>
<dbReference type="PANTHER" id="PTHR13224">
    <property type="entry name" value="THYROID HORMONE RECEPTOR-ASSOCIATED PROTEIN-RELATED"/>
    <property type="match status" value="1"/>
</dbReference>
<dbReference type="GO" id="GO:0045893">
    <property type="term" value="P:positive regulation of DNA-templated transcription"/>
    <property type="evidence" value="ECO:0007669"/>
    <property type="project" value="TreeGrafter"/>
</dbReference>
<dbReference type="Pfam" id="PF11635">
    <property type="entry name" value="Med16_N"/>
    <property type="match status" value="1"/>
</dbReference>
<evidence type="ECO:0000256" key="8">
    <source>
        <dbReference type="ARBA" id="ARBA00023163"/>
    </source>
</evidence>
<evidence type="ECO:0000313" key="15">
    <source>
        <dbReference type="EMBL" id="MDE48515.1"/>
    </source>
</evidence>
<sequence length="967" mass="109145">MKCIYSVLRPAIEQKSYADLITNCSQKCSVSTKGLVAFTSSFCLNQLRPQSVSYHVYVVDLNRPYQPYLIAESEHKFTILEWDPSGTKLLLCDSHGCATIYTSKDFLISDWRPYFKQVFAAETFISACWYHPGIISTINVPQSNLKTSSNHLEYSDKIQQNKFSASLRLFGGKAAEGCLLISQTGLVCCLTLMADGTVGVVSESLNPLRVKLHVADVSYHKDGSFIVGTSSGSINSTISFYKVSLSLKNITLDDVDSFANGNGDASKRISITSKQFYSFHLNVMSQILNERENTCAFERVNHIKFVSKDSPNDVLIEVSGQNLSLIELWELESKRHPPVHNAILELKRESEALAVTIKQEVDATNGGGNQQQQQQHYQQAYAKQTDDTTAASSLQTNEWSFKGNYITDKSLISIQTPKFRIFGPNRQLNLILLAYEDSSVCCLRKDDLQPIEEPLQLSTDVPIRLLNGRMELDSSKSCKVYSGNVYNNRNNNRSIVQSNGGSHLAAPIINRPLKNRTNFITDLQLSANQTVFVAVDSMSQLHVVRLPTLISCQDAKDEETYLQYMLEFCLITGNDWWDVLVCTKRESIATICDKFHDAYERQPKQIQRKYFNRQLMIRASLYRCLNEAASLCKSSDCHTMIMLNSIASTHKSMLRSQDKDSPSDQLSQFLKTQGTQANFFNMNNVLAKISEKEFYVETQLIQCLQPLNQWVIDLAIFLLISLPQQIKSQRLVHLPGAGLIKNKEAIETLRELLVIIKIWGKQNVASLPVVYRLNDQLDVISTLFKLISIHYATMNNNESDETLLEECIMLANNITITHFEYFLSATGVASPYLHSQQDISGGRLVMEYFHELNLPEWVQLDKIEGCIDMNGPRKIDIVRNISLGAYPLTNVRHCTRCRGVSLMRPMREAASFISTRIWEQRWMTTCVCGGHWAQSDGMFSNKMSSLALVCNTGNFVSLSQLANQLAR</sequence>
<protein>
    <recommendedName>
        <fullName evidence="3 11">Mediator of RNA polymerase II transcription subunit 16</fullName>
    </recommendedName>
    <alternativeName>
        <fullName evidence="10 11">Mediator complex subunit 16</fullName>
    </alternativeName>
</protein>
<keyword evidence="9 11" id="KW-0539">Nucleus</keyword>
<keyword evidence="7 11" id="KW-0010">Activator</keyword>
<evidence type="ECO:0000259" key="12">
    <source>
        <dbReference type="Pfam" id="PF11635"/>
    </source>
</evidence>
<comment type="function">
    <text evidence="11">Component of the Mediator complex, a coactivator involved in the regulated transcription of nearly all RNA polymerase II-dependent genes. Mediator functions as a bridge to convey information from gene-specific regulatory proteins to the basal RNA polymerase II transcription machinery. Mediator is recruited to promoters by direct interactions with regulatory proteins and serves as a scaffold for the assembly of a functional preinitiation complex with RNA polymerase II and the general transcription factors.</text>
</comment>